<dbReference type="Pfam" id="PF03168">
    <property type="entry name" value="LEA_2"/>
    <property type="match status" value="1"/>
</dbReference>
<protein>
    <recommendedName>
        <fullName evidence="3">Late embryogenesis abundant protein LEA-2 subgroup domain-containing protein</fullName>
    </recommendedName>
</protein>
<name>A0A7I8IE51_SPIIN</name>
<evidence type="ECO:0000313" key="4">
    <source>
        <dbReference type="EMBL" id="CAA2616388.1"/>
    </source>
</evidence>
<keyword evidence="5" id="KW-1185">Reference proteome</keyword>
<keyword evidence="2" id="KW-0812">Transmembrane</keyword>
<keyword evidence="2" id="KW-1133">Transmembrane helix</keyword>
<gene>
    <name evidence="4" type="ORF">SI7747_02002610</name>
</gene>
<accession>A0A7I8IE51</accession>
<dbReference type="Proteomes" id="UP001189122">
    <property type="component" value="Unassembled WGS sequence"/>
</dbReference>
<dbReference type="EMBL" id="LR743589">
    <property type="protein sequence ID" value="CAA2616388.1"/>
    <property type="molecule type" value="Genomic_DNA"/>
</dbReference>
<dbReference type="PANTHER" id="PTHR31852">
    <property type="entry name" value="LATE EMBRYOGENESIS ABUNDANT (LEA) HYDROXYPROLINE-RICH GLYCOPROTEIN FAMILY"/>
    <property type="match status" value="1"/>
</dbReference>
<dbReference type="AlphaFoldDB" id="A0A7I8IE51"/>
<feature type="compositionally biased region" description="Basic residues" evidence="1">
    <location>
        <begin position="135"/>
        <end position="145"/>
    </location>
</feature>
<dbReference type="InterPro" id="IPR055301">
    <property type="entry name" value="Lea14-like_2"/>
</dbReference>
<evidence type="ECO:0000256" key="2">
    <source>
        <dbReference type="SAM" id="Phobius"/>
    </source>
</evidence>
<sequence length="395" mass="43940">MKSGFINRFFSKLGKYFFWPWALFCPPRAGTYRQPRTLSPHRSPSPSSPPPSPPPPPPPPATASRGQRETTTTTSEGKPGQSRKDAREVGLGGNEPGGILAAAVAAPAALLRDEPVAARGREDVDIFQPPASPYHQHHHPHHHRYASSPIHHSRESSTTRFSASLWNGGPWRKLSYARDGCEEEEDDSDEEDNAWRRSGIPPKCYAVLFVLGFVALFSFFSIVLWGASRAYKPNISVKHRVPELQPPPGDGLVGVPTKMLTMNSTVKISFRNPATFFGVHVSSTPLELYFCDLVVAAGRMKEFYQPRKSQRMVTVRVAAEQVPVYGGGSTFTSLGDGEAPANIPLNLTFVMRARARVLGKLVRSKFYRRIRCSLHFTEPHLRKPLDLSRVCRYRS</sequence>
<feature type="compositionally biased region" description="Pro residues" evidence="1">
    <location>
        <begin position="46"/>
        <end position="61"/>
    </location>
</feature>
<feature type="region of interest" description="Disordered" evidence="1">
    <location>
        <begin position="33"/>
        <end position="94"/>
    </location>
</feature>
<keyword evidence="2" id="KW-0472">Membrane</keyword>
<feature type="domain" description="Late embryogenesis abundant protein LEA-2 subgroup" evidence="3">
    <location>
        <begin position="268"/>
        <end position="372"/>
    </location>
</feature>
<organism evidence="4">
    <name type="scientific">Spirodela intermedia</name>
    <name type="common">Intermediate duckweed</name>
    <dbReference type="NCBI Taxonomy" id="51605"/>
    <lineage>
        <taxon>Eukaryota</taxon>
        <taxon>Viridiplantae</taxon>
        <taxon>Streptophyta</taxon>
        <taxon>Embryophyta</taxon>
        <taxon>Tracheophyta</taxon>
        <taxon>Spermatophyta</taxon>
        <taxon>Magnoliopsida</taxon>
        <taxon>Liliopsida</taxon>
        <taxon>Araceae</taxon>
        <taxon>Lemnoideae</taxon>
        <taxon>Spirodela</taxon>
    </lineage>
</organism>
<evidence type="ECO:0000313" key="5">
    <source>
        <dbReference type="Proteomes" id="UP001189122"/>
    </source>
</evidence>
<evidence type="ECO:0000259" key="3">
    <source>
        <dbReference type="Pfam" id="PF03168"/>
    </source>
</evidence>
<dbReference type="EMBL" id="CACRZD030000002">
    <property type="protein sequence ID" value="CAA6656070.1"/>
    <property type="molecule type" value="Genomic_DNA"/>
</dbReference>
<evidence type="ECO:0000256" key="1">
    <source>
        <dbReference type="SAM" id="MobiDB-lite"/>
    </source>
</evidence>
<feature type="region of interest" description="Disordered" evidence="1">
    <location>
        <begin position="128"/>
        <end position="154"/>
    </location>
</feature>
<feature type="transmembrane region" description="Helical" evidence="2">
    <location>
        <begin position="205"/>
        <end position="227"/>
    </location>
</feature>
<reference evidence="4 5" key="1">
    <citation type="submission" date="2019-12" db="EMBL/GenBank/DDBJ databases">
        <authorList>
            <person name="Scholz U."/>
            <person name="Mascher M."/>
            <person name="Fiebig A."/>
        </authorList>
    </citation>
    <scope>NUCLEOTIDE SEQUENCE</scope>
</reference>
<dbReference type="InterPro" id="IPR004864">
    <property type="entry name" value="LEA_2"/>
</dbReference>
<proteinExistence type="predicted"/>